<protein>
    <submittedName>
        <fullName evidence="2">Protein of uncharacterized function (DUF2628)</fullName>
    </submittedName>
</protein>
<dbReference type="OrthoDB" id="1753424at2"/>
<dbReference type="EMBL" id="CZBY01000008">
    <property type="protein sequence ID" value="CUQ86244.1"/>
    <property type="molecule type" value="Genomic_DNA"/>
</dbReference>
<accession>A0A174ZGA3</accession>
<keyword evidence="1" id="KW-0812">Transmembrane</keyword>
<organism evidence="2 3">
    <name type="scientific">[Eubacterium] siraeum</name>
    <dbReference type="NCBI Taxonomy" id="39492"/>
    <lineage>
        <taxon>Bacteria</taxon>
        <taxon>Bacillati</taxon>
        <taxon>Bacillota</taxon>
        <taxon>Clostridia</taxon>
        <taxon>Eubacteriales</taxon>
        <taxon>Oscillospiraceae</taxon>
        <taxon>Oscillospiraceae incertae sedis</taxon>
    </lineage>
</organism>
<sequence length="298" mass="34606">MHEQFKNEKCAACGMKFFDDEDIVVCPECGAPYHRECWNRVGTCIHSAEHGSYEWKSDSAELREHLENVESARINKPETSEDGFEIFHVESYDEYREIMDRKLLEQQKDFEEIDGVTAQELLKFVGKNGYYYLPVFKDIRKNNKLLKLNFASFLFFPIHCFYRRMNLFGVIMMILLFLSTETRILLNYFADNLGLSSSDLAVAYIVTAMISLALNIFALMFFNYFYLKTAVRKIKTIKQQYPDESRERILARIEAAGKPGIFYAIAFSFCTTIAMMLVFQLINNTLGISISVLKELVN</sequence>
<reference evidence="2 3" key="1">
    <citation type="submission" date="2015-09" db="EMBL/GenBank/DDBJ databases">
        <authorList>
            <consortium name="Pathogen Informatics"/>
        </authorList>
    </citation>
    <scope>NUCLEOTIDE SEQUENCE [LARGE SCALE GENOMIC DNA]</scope>
    <source>
        <strain evidence="2 3">2789STDY5834928</strain>
    </source>
</reference>
<dbReference type="STRING" id="39492.ERS852540_01260"/>
<feature type="transmembrane region" description="Helical" evidence="1">
    <location>
        <begin position="261"/>
        <end position="282"/>
    </location>
</feature>
<dbReference type="AlphaFoldDB" id="A0A174ZGA3"/>
<keyword evidence="1" id="KW-1133">Transmembrane helix</keyword>
<gene>
    <name evidence="2" type="ORF">ERS852540_01260</name>
</gene>
<evidence type="ECO:0000313" key="2">
    <source>
        <dbReference type="EMBL" id="CUQ86244.1"/>
    </source>
</evidence>
<dbReference type="Pfam" id="PF14446">
    <property type="entry name" value="Prok-RING_1"/>
    <property type="match status" value="1"/>
</dbReference>
<proteinExistence type="predicted"/>
<feature type="transmembrane region" description="Helical" evidence="1">
    <location>
        <begin position="201"/>
        <end position="227"/>
    </location>
</feature>
<keyword evidence="1" id="KW-0472">Membrane</keyword>
<name>A0A174ZGA3_9FIRM</name>
<evidence type="ECO:0000256" key="1">
    <source>
        <dbReference type="SAM" id="Phobius"/>
    </source>
</evidence>
<dbReference type="InterPro" id="IPR039522">
    <property type="entry name" value="RING_finger_1_prok"/>
</dbReference>
<dbReference type="Proteomes" id="UP000095662">
    <property type="component" value="Unassembled WGS sequence"/>
</dbReference>
<feature type="transmembrane region" description="Helical" evidence="1">
    <location>
        <begin position="167"/>
        <end position="189"/>
    </location>
</feature>
<evidence type="ECO:0000313" key="3">
    <source>
        <dbReference type="Proteomes" id="UP000095662"/>
    </source>
</evidence>